<gene>
    <name evidence="3" type="ORF">K504DRAFT_108477</name>
</gene>
<evidence type="ECO:0000313" key="4">
    <source>
        <dbReference type="Proteomes" id="UP000799428"/>
    </source>
</evidence>
<feature type="compositionally biased region" description="Pro residues" evidence="1">
    <location>
        <begin position="88"/>
        <end position="99"/>
    </location>
</feature>
<protein>
    <recommendedName>
        <fullName evidence="2">Methyltransferase type 11 domain-containing protein</fullName>
    </recommendedName>
</protein>
<evidence type="ECO:0000256" key="1">
    <source>
        <dbReference type="SAM" id="MobiDB-lite"/>
    </source>
</evidence>
<feature type="region of interest" description="Disordered" evidence="1">
    <location>
        <begin position="193"/>
        <end position="230"/>
    </location>
</feature>
<dbReference type="Gene3D" id="3.40.50.150">
    <property type="entry name" value="Vaccinia Virus protein VP39"/>
    <property type="match status" value="1"/>
</dbReference>
<reference evidence="3" key="1">
    <citation type="journal article" date="2020" name="Stud. Mycol.">
        <title>101 Dothideomycetes genomes: a test case for predicting lifestyles and emergence of pathogens.</title>
        <authorList>
            <person name="Haridas S."/>
            <person name="Albert R."/>
            <person name="Binder M."/>
            <person name="Bloem J."/>
            <person name="Labutti K."/>
            <person name="Salamov A."/>
            <person name="Andreopoulos B."/>
            <person name="Baker S."/>
            <person name="Barry K."/>
            <person name="Bills G."/>
            <person name="Bluhm B."/>
            <person name="Cannon C."/>
            <person name="Castanera R."/>
            <person name="Culley D."/>
            <person name="Daum C."/>
            <person name="Ezra D."/>
            <person name="Gonzalez J."/>
            <person name="Henrissat B."/>
            <person name="Kuo A."/>
            <person name="Liang C."/>
            <person name="Lipzen A."/>
            <person name="Lutzoni F."/>
            <person name="Magnuson J."/>
            <person name="Mondo S."/>
            <person name="Nolan M."/>
            <person name="Ohm R."/>
            <person name="Pangilinan J."/>
            <person name="Park H.-J."/>
            <person name="Ramirez L."/>
            <person name="Alfaro M."/>
            <person name="Sun H."/>
            <person name="Tritt A."/>
            <person name="Yoshinaga Y."/>
            <person name="Zwiers L.-H."/>
            <person name="Turgeon B."/>
            <person name="Goodwin S."/>
            <person name="Spatafora J."/>
            <person name="Crous P."/>
            <person name="Grigoriev I."/>
        </authorList>
    </citation>
    <scope>NUCLEOTIDE SEQUENCE</scope>
    <source>
        <strain evidence="3">CBS 279.74</strain>
    </source>
</reference>
<proteinExistence type="predicted"/>
<evidence type="ECO:0000313" key="3">
    <source>
        <dbReference type="EMBL" id="KAF2705143.1"/>
    </source>
</evidence>
<feature type="domain" description="Methyltransferase type 11" evidence="2">
    <location>
        <begin position="647"/>
        <end position="702"/>
    </location>
</feature>
<dbReference type="SUPFAM" id="SSF53335">
    <property type="entry name" value="S-adenosyl-L-methionine-dependent methyltransferases"/>
    <property type="match status" value="1"/>
</dbReference>
<dbReference type="InterPro" id="IPR029063">
    <property type="entry name" value="SAM-dependent_MTases_sf"/>
</dbReference>
<name>A0A6G1JXT2_9PLEO</name>
<dbReference type="Proteomes" id="UP000799428">
    <property type="component" value="Unassembled WGS sequence"/>
</dbReference>
<organism evidence="3 4">
    <name type="scientific">Pleomassaria siparia CBS 279.74</name>
    <dbReference type="NCBI Taxonomy" id="1314801"/>
    <lineage>
        <taxon>Eukaryota</taxon>
        <taxon>Fungi</taxon>
        <taxon>Dikarya</taxon>
        <taxon>Ascomycota</taxon>
        <taxon>Pezizomycotina</taxon>
        <taxon>Dothideomycetes</taxon>
        <taxon>Pleosporomycetidae</taxon>
        <taxon>Pleosporales</taxon>
        <taxon>Pleomassariaceae</taxon>
        <taxon>Pleomassaria</taxon>
    </lineage>
</organism>
<feature type="compositionally biased region" description="Low complexity" evidence="1">
    <location>
        <begin position="427"/>
        <end position="441"/>
    </location>
</feature>
<feature type="region of interest" description="Disordered" evidence="1">
    <location>
        <begin position="60"/>
        <end position="109"/>
    </location>
</feature>
<dbReference type="EMBL" id="MU005780">
    <property type="protein sequence ID" value="KAF2705143.1"/>
    <property type="molecule type" value="Genomic_DNA"/>
</dbReference>
<accession>A0A6G1JXT2</accession>
<dbReference type="GO" id="GO:0008757">
    <property type="term" value="F:S-adenosylmethionine-dependent methyltransferase activity"/>
    <property type="evidence" value="ECO:0007669"/>
    <property type="project" value="InterPro"/>
</dbReference>
<keyword evidence="4" id="KW-1185">Reference proteome</keyword>
<dbReference type="Pfam" id="PF08241">
    <property type="entry name" value="Methyltransf_11"/>
    <property type="match status" value="1"/>
</dbReference>
<sequence>MPEVFPSAAFPYPAVLGALPDAQYCTSPLDRRQSLNTIAEDDSSTIPRYYFTPRYSPTSTYQPSAISPQSCDDFPTPKAADFNMTRPSPQPSPRHPYPSPSYLSQHRLSRTESEFDSLYDITDDEFEVPLAASASVKRTTRNRYPSIVIPSPTCWPTIEKLRSAMSAVQPTSAQLPTPSRQGLSALATHNLRVPGHSAEPSLDGSLTSEDMDKLSCPATPDTQQRKTSSVDEWGPVQLDLQAMETLQHLDSSPDSSPEQQASQVIEAGEMQEISRPFLGLCIPSTLIQNGSSESTPVSALSVPSPGGFFSSLQPTSRYTWSIPKVEESAPNTSTAENFYGVPFESRRDTLGGSTLDGLSDNLPTSRPVLLNDPEEALEVKEINPSKTIFQYSDKYNSELERQSSINLERTGHWLEEQVELQAALREMSTMGSPSTSSPTHSRGNSLDKTLKKSVTFAENTTEVTIKAGEAKKTDIFVQGFEYLQEHSEDKDSFIHRQTRAEAMHVNRRCMPKVHRDQLLGKFEITEPVRPSPSRPVSEFYVNDPTALKESIARAQVERQALDQMLPSTWVMQALKQLNGGKLLSKPASKRITSTRNAKILDVGGVPTNDWAWHVAYDYPFSTTTTVYTGRNQTSDVSGPENHKHMTVPNLWTLPFPSGHFDVVSARSLYEFLKTDKPLGRSMDEYDLCLKECHRVLKTGGVLDFSLIDADIIHAGRQAQAMGVEFGFNLKTRGYDASPTKSFLPRLNKAGFQDVQRMWMVLPMGKTSANWRDVLLSSANKQEERSISPGGQVQIQDAPVFGTTGDAALLTGMVGSWAYEKWLLRLQGAKNNSGWRYLTGYARK</sequence>
<evidence type="ECO:0000259" key="2">
    <source>
        <dbReference type="Pfam" id="PF08241"/>
    </source>
</evidence>
<feature type="compositionally biased region" description="Polar residues" evidence="1">
    <location>
        <begin position="60"/>
        <end position="70"/>
    </location>
</feature>
<dbReference type="InterPro" id="IPR013216">
    <property type="entry name" value="Methyltransf_11"/>
</dbReference>
<dbReference type="AlphaFoldDB" id="A0A6G1JXT2"/>
<dbReference type="OrthoDB" id="10256176at2759"/>
<feature type="region of interest" description="Disordered" evidence="1">
    <location>
        <begin position="426"/>
        <end position="449"/>
    </location>
</feature>